<sequence>MPGRVLSTDEAKASIQRIQSIVNTGLADQITQLNNEGTKLSQPEVWDGPLAEQFRGDIWPSTKAALDKARQELDELQQKLQSIAQNIMAAGGA</sequence>
<feature type="coiled-coil region" evidence="1">
    <location>
        <begin position="59"/>
        <end position="86"/>
    </location>
</feature>
<evidence type="ECO:0000256" key="1">
    <source>
        <dbReference type="SAM" id="Coils"/>
    </source>
</evidence>
<gene>
    <name evidence="2" type="ORF">M1L60_43655</name>
</gene>
<evidence type="ECO:0000313" key="3">
    <source>
        <dbReference type="Proteomes" id="UP001523369"/>
    </source>
</evidence>
<reference evidence="2 3" key="1">
    <citation type="submission" date="2022-06" db="EMBL/GenBank/DDBJ databases">
        <title>New Species of the Genus Actinoplanes, ActinopZanes ferrugineus.</title>
        <authorList>
            <person name="Ding P."/>
        </authorList>
    </citation>
    <scope>NUCLEOTIDE SEQUENCE [LARGE SCALE GENOMIC DNA]</scope>
    <source>
        <strain evidence="2 3">TRM88003</strain>
    </source>
</reference>
<evidence type="ECO:0000313" key="2">
    <source>
        <dbReference type="EMBL" id="MCO8277498.1"/>
    </source>
</evidence>
<protein>
    <submittedName>
        <fullName evidence="2">Pyrophosphorylase</fullName>
    </submittedName>
</protein>
<dbReference type="Gene3D" id="1.10.287.1060">
    <property type="entry name" value="ESAT-6-like"/>
    <property type="match status" value="1"/>
</dbReference>
<name>A0ABT1E3R3_9ACTN</name>
<keyword evidence="1" id="KW-0175">Coiled coil</keyword>
<dbReference type="EMBL" id="JAMYJR010000059">
    <property type="protein sequence ID" value="MCO8277498.1"/>
    <property type="molecule type" value="Genomic_DNA"/>
</dbReference>
<dbReference type="RefSeq" id="WP_253243511.1">
    <property type="nucleotide sequence ID" value="NZ_JAMYJR010000059.1"/>
</dbReference>
<proteinExistence type="predicted"/>
<comment type="caution">
    <text evidence="2">The sequence shown here is derived from an EMBL/GenBank/DDBJ whole genome shotgun (WGS) entry which is preliminary data.</text>
</comment>
<dbReference type="Proteomes" id="UP001523369">
    <property type="component" value="Unassembled WGS sequence"/>
</dbReference>
<accession>A0ABT1E3R3</accession>
<organism evidence="2 3">
    <name type="scientific">Paractinoplanes aksuensis</name>
    <dbReference type="NCBI Taxonomy" id="2939490"/>
    <lineage>
        <taxon>Bacteria</taxon>
        <taxon>Bacillati</taxon>
        <taxon>Actinomycetota</taxon>
        <taxon>Actinomycetes</taxon>
        <taxon>Micromonosporales</taxon>
        <taxon>Micromonosporaceae</taxon>
        <taxon>Paractinoplanes</taxon>
    </lineage>
</organism>
<keyword evidence="3" id="KW-1185">Reference proteome</keyword>